<gene>
    <name evidence="1" type="ORF">AAJ76_1730002198</name>
</gene>
<keyword evidence="2" id="KW-1185">Reference proteome</keyword>
<sequence length="137" mass="16659">MQFYHVILFYTNYLVYIEEVYFFSYFLEFYSKLNTSNLWIRIYFFFEQDISLLLSNEGLLEPDFLSHCPVSLFFFETVDWLIKNFFEISFCLQPISKKALISDFSLNNFCVIRDKNKAFYSFKLNFPAKKTFHFFAT</sequence>
<dbReference type="EMBL" id="JPQZ01000173">
    <property type="protein sequence ID" value="KKO73921.1"/>
    <property type="molecule type" value="Genomic_DNA"/>
</dbReference>
<evidence type="ECO:0000313" key="2">
    <source>
        <dbReference type="Proteomes" id="UP000034350"/>
    </source>
</evidence>
<reference evidence="1 2" key="1">
    <citation type="journal article" date="2015" name="Environ. Microbiol.">
        <title>Genome analyses suggest the presence of polyploidy and recent human-driven expansions in eight global populations of the honeybee pathogen Nosema ceranae.</title>
        <authorList>
            <person name="Pelin A."/>
            <person name="Selman M."/>
            <person name="Aris-Brosou S."/>
            <person name="Farinelli L."/>
            <person name="Corradi N."/>
        </authorList>
    </citation>
    <scope>NUCLEOTIDE SEQUENCE [LARGE SCALE GENOMIC DNA]</scope>
    <source>
        <strain evidence="1 2">PA08 1199</strain>
    </source>
</reference>
<dbReference type="Proteomes" id="UP000034350">
    <property type="component" value="Unassembled WGS sequence"/>
</dbReference>
<proteinExistence type="predicted"/>
<comment type="caution">
    <text evidence="1">The sequence shown here is derived from an EMBL/GenBank/DDBJ whole genome shotgun (WGS) entry which is preliminary data.</text>
</comment>
<dbReference type="VEuPathDB" id="MicrosporidiaDB:NCER_101706"/>
<organism evidence="1 2">
    <name type="scientific">Vairimorpha ceranae</name>
    <dbReference type="NCBI Taxonomy" id="40302"/>
    <lineage>
        <taxon>Eukaryota</taxon>
        <taxon>Fungi</taxon>
        <taxon>Fungi incertae sedis</taxon>
        <taxon>Microsporidia</taxon>
        <taxon>Nosematidae</taxon>
        <taxon>Vairimorpha</taxon>
    </lineage>
</organism>
<dbReference type="RefSeq" id="XP_024329663.1">
    <property type="nucleotide sequence ID" value="XM_024474248.1"/>
</dbReference>
<dbReference type="AlphaFoldDB" id="A0A0F9W868"/>
<accession>A0A0F9W868</accession>
<dbReference type="GeneID" id="36319162"/>
<protein>
    <submittedName>
        <fullName evidence="1">Uncharacterized protein</fullName>
    </submittedName>
</protein>
<evidence type="ECO:0000313" key="1">
    <source>
        <dbReference type="EMBL" id="KKO73921.1"/>
    </source>
</evidence>
<dbReference type="VEuPathDB" id="MicrosporidiaDB:AAJ76_1730002198"/>
<name>A0A0F9W868_9MICR</name>